<keyword evidence="8" id="KW-0998">Cell outer membrane</keyword>
<dbReference type="Gene3D" id="2.170.130.10">
    <property type="entry name" value="TonB-dependent receptor, plug domain"/>
    <property type="match status" value="1"/>
</dbReference>
<keyword evidence="3" id="KW-0813">Transport</keyword>
<dbReference type="Gene3D" id="2.40.170.20">
    <property type="entry name" value="TonB-dependent receptor, beta-barrel domain"/>
    <property type="match status" value="1"/>
</dbReference>
<comment type="caution">
    <text evidence="13">The sequence shown here is derived from an EMBL/GenBank/DDBJ whole genome shotgun (WGS) entry which is preliminary data.</text>
</comment>
<keyword evidence="4" id="KW-1134">Transmembrane beta strand</keyword>
<evidence type="ECO:0000256" key="1">
    <source>
        <dbReference type="ARBA" id="ARBA00004571"/>
    </source>
</evidence>
<dbReference type="Proteomes" id="UP001596031">
    <property type="component" value="Unassembled WGS sequence"/>
</dbReference>
<dbReference type="InterPro" id="IPR039426">
    <property type="entry name" value="TonB-dep_rcpt-like"/>
</dbReference>
<dbReference type="Gene3D" id="2.60.40.1120">
    <property type="entry name" value="Carboxypeptidase-like, regulatory domain"/>
    <property type="match status" value="1"/>
</dbReference>
<feature type="compositionally biased region" description="Basic and acidic residues" evidence="9">
    <location>
        <begin position="163"/>
        <end position="178"/>
    </location>
</feature>
<evidence type="ECO:0000256" key="2">
    <source>
        <dbReference type="ARBA" id="ARBA00009810"/>
    </source>
</evidence>
<reference evidence="14" key="1">
    <citation type="journal article" date="2019" name="Int. J. Syst. Evol. Microbiol.">
        <title>The Global Catalogue of Microorganisms (GCM) 10K type strain sequencing project: providing services to taxonomists for standard genome sequencing and annotation.</title>
        <authorList>
            <consortium name="The Broad Institute Genomics Platform"/>
            <consortium name="The Broad Institute Genome Sequencing Center for Infectious Disease"/>
            <person name="Wu L."/>
            <person name="Ma J."/>
        </authorList>
    </citation>
    <scope>NUCLEOTIDE SEQUENCE [LARGE SCALE GENOMIC DNA]</scope>
    <source>
        <strain evidence="14">CCUG 38813</strain>
    </source>
</reference>
<comment type="similarity">
    <text evidence="2">Belongs to the TonB-dependent receptor family.</text>
</comment>
<evidence type="ECO:0000256" key="10">
    <source>
        <dbReference type="SAM" id="SignalP"/>
    </source>
</evidence>
<dbReference type="InterPro" id="IPR057601">
    <property type="entry name" value="Oar-like_b-barrel"/>
</dbReference>
<organism evidence="13 14">
    <name type="scientific">Massilia jejuensis</name>
    <dbReference type="NCBI Taxonomy" id="648894"/>
    <lineage>
        <taxon>Bacteria</taxon>
        <taxon>Pseudomonadati</taxon>
        <taxon>Pseudomonadota</taxon>
        <taxon>Betaproteobacteria</taxon>
        <taxon>Burkholderiales</taxon>
        <taxon>Oxalobacteraceae</taxon>
        <taxon>Telluria group</taxon>
        <taxon>Massilia</taxon>
    </lineage>
</organism>
<dbReference type="PANTHER" id="PTHR30069:SF46">
    <property type="entry name" value="OAR PROTEIN"/>
    <property type="match status" value="1"/>
</dbReference>
<dbReference type="PANTHER" id="PTHR30069">
    <property type="entry name" value="TONB-DEPENDENT OUTER MEMBRANE RECEPTOR"/>
    <property type="match status" value="1"/>
</dbReference>
<keyword evidence="7 13" id="KW-0675">Receptor</keyword>
<dbReference type="RefSeq" id="WP_379722481.1">
    <property type="nucleotide sequence ID" value="NZ_JBHSMS010000041.1"/>
</dbReference>
<evidence type="ECO:0000256" key="5">
    <source>
        <dbReference type="ARBA" id="ARBA00022692"/>
    </source>
</evidence>
<accession>A0ABW0PJ51</accession>
<evidence type="ECO:0000259" key="12">
    <source>
        <dbReference type="Pfam" id="PF25183"/>
    </source>
</evidence>
<dbReference type="SUPFAM" id="SSF49452">
    <property type="entry name" value="Starch-binding domain-like"/>
    <property type="match status" value="1"/>
</dbReference>
<dbReference type="SUPFAM" id="SSF56935">
    <property type="entry name" value="Porins"/>
    <property type="match status" value="1"/>
</dbReference>
<evidence type="ECO:0000259" key="11">
    <source>
        <dbReference type="Pfam" id="PF07715"/>
    </source>
</evidence>
<dbReference type="EMBL" id="JBHSMS010000041">
    <property type="protein sequence ID" value="MFC5512353.1"/>
    <property type="molecule type" value="Genomic_DNA"/>
</dbReference>
<feature type="signal peptide" evidence="10">
    <location>
        <begin position="1"/>
        <end position="27"/>
    </location>
</feature>
<feature type="domain" description="TonB-dependent transporter Oar-like beta-barrel" evidence="12">
    <location>
        <begin position="246"/>
        <end position="1067"/>
    </location>
</feature>
<keyword evidence="6" id="KW-0472">Membrane</keyword>
<dbReference type="Pfam" id="PF25183">
    <property type="entry name" value="OMP_b-brl_4"/>
    <property type="match status" value="1"/>
</dbReference>
<evidence type="ECO:0000256" key="6">
    <source>
        <dbReference type="ARBA" id="ARBA00023136"/>
    </source>
</evidence>
<dbReference type="Pfam" id="PF07715">
    <property type="entry name" value="Plug"/>
    <property type="match status" value="1"/>
</dbReference>
<dbReference type="InterPro" id="IPR036942">
    <property type="entry name" value="Beta-barrel_TonB_sf"/>
</dbReference>
<evidence type="ECO:0000256" key="9">
    <source>
        <dbReference type="SAM" id="MobiDB-lite"/>
    </source>
</evidence>
<keyword evidence="10" id="KW-0732">Signal</keyword>
<dbReference type="InterPro" id="IPR013784">
    <property type="entry name" value="Carb-bd-like_fold"/>
</dbReference>
<evidence type="ECO:0000256" key="4">
    <source>
        <dbReference type="ARBA" id="ARBA00022452"/>
    </source>
</evidence>
<evidence type="ECO:0000256" key="7">
    <source>
        <dbReference type="ARBA" id="ARBA00023170"/>
    </source>
</evidence>
<feature type="region of interest" description="Disordered" evidence="9">
    <location>
        <begin position="163"/>
        <end position="182"/>
    </location>
</feature>
<comment type="subcellular location">
    <subcellularLocation>
        <location evidence="1">Cell outer membrane</location>
        <topology evidence="1">Multi-pass membrane protein</topology>
    </subcellularLocation>
</comment>
<feature type="domain" description="TonB-dependent receptor plug" evidence="11">
    <location>
        <begin position="135"/>
        <end position="227"/>
    </location>
</feature>
<evidence type="ECO:0000313" key="13">
    <source>
        <dbReference type="EMBL" id="MFC5512353.1"/>
    </source>
</evidence>
<keyword evidence="14" id="KW-1185">Reference proteome</keyword>
<dbReference type="InterPro" id="IPR037066">
    <property type="entry name" value="Plug_dom_sf"/>
</dbReference>
<keyword evidence="5" id="KW-0812">Transmembrane</keyword>
<protein>
    <submittedName>
        <fullName evidence="13">TonB-dependent receptor domain-containing protein</fullName>
    </submittedName>
</protein>
<dbReference type="Pfam" id="PF13620">
    <property type="entry name" value="CarboxypepD_reg"/>
    <property type="match status" value="1"/>
</dbReference>
<evidence type="ECO:0000313" key="14">
    <source>
        <dbReference type="Proteomes" id="UP001596031"/>
    </source>
</evidence>
<name>A0ABW0PJ51_9BURK</name>
<evidence type="ECO:0000256" key="3">
    <source>
        <dbReference type="ARBA" id="ARBA00022448"/>
    </source>
</evidence>
<feature type="chain" id="PRO_5045614133" evidence="10">
    <location>
        <begin position="28"/>
        <end position="1134"/>
    </location>
</feature>
<dbReference type="InterPro" id="IPR012910">
    <property type="entry name" value="Plug_dom"/>
</dbReference>
<evidence type="ECO:0000256" key="8">
    <source>
        <dbReference type="ARBA" id="ARBA00023237"/>
    </source>
</evidence>
<gene>
    <name evidence="13" type="ORF">ACFPOU_14605</name>
</gene>
<sequence>MITHQQIRLTKLALALSIALSAAPTLAQNTTSAIGGQVSGADGSPAAGATVQIVHAESGSVSNVVTDAQGRYIARGLRVGGPYTIIITKNGVSEKRENVFVQLAETASIDATLGAAAMQTVTVTGAANRSERFNRTSMGAVTSIGATELATQASIQRNLQDYARSDPRVAQTDKERGEMSVAGQNSRYNSITVDGVAINDTFGLESNGSPTARQPLSIEAIQSVQVNVANYDVTQKGYTGANVNAVTKSGTNNWKGGAYYVYRDDRMAGKRYNKIADTYSDVPEFKEDTKGIWASGPLIEDKLFIYALTEKSKSTRSIPDFGIVGSNAGTIVPITASAIAGAQQIAQQVYGLNIGGIPSAGSELESEEKLLKVDWNINDDHRANFRYGKTDQVEPIYPLFSATGVSLESMYYRNNKTIETAVAQVFSDWTPTFSTEARVSMRDYDAVPENNARLPAIGLSFSGPLPAGTPSGTQVTSRFINFGTENSRQRNVLGTKTMDYFAGANWTLGAHEVKFGLDHSKNEVYNAFLQNIYGNYTFACDNTLNAGLCSRAGVTTAEIEAAVLSNFRNGRPTAYTLQTAAPGSSLDNAVARFTMNNTGLFLQDNWNVNKQLTVSYGVRVDRTGVDGTPLRNNAAAAPVVAGAGQFGRQTGGFGYDNTVTVDGQKLWQPRAGFNYKFDTARQTQLRGGAGLFQGAAATVWMSNPFSNPGVSTRIINCSGTSSNRCPTNRSIFSANPDAQPTDVGSVPAANVDILDPSLRQPSIWKANLAFDTELPWYGMVFGAEYLHTRNKSSIFYEHLNLGAPTATGKDGRQMFWNQAGLSAASFNVNNGTVSTVSGVTTTARARNNQAFADVLLAKNSSKGEGNLVTVSLSRPLTKGLGWSIAYTRTDATEVSPLTSSVSNSNFRARSVFNPNEEVAANSAYLVKDRVNALVNFQQKFIGTYNTRIGVFYEGRSGKPYSWTYKNDLNGDNIAGNDLMYIPSAPGSGEVAFFGADAAARAATEARFWEIVNSEKDLREAAGSVVGRNESFSKWTNTVDLRISQEIPGLFKRNKATFTLDFLNFGNLLNKKWGHIEEVPFSPAGGNQRGFVDYAGLDAQGRYVYAVRNKADDVTIKQQRNESQWAIQATVKYEF</sequence>
<proteinExistence type="inferred from homology"/>